<evidence type="ECO:0000313" key="3">
    <source>
        <dbReference type="Proteomes" id="UP000639643"/>
    </source>
</evidence>
<keyword evidence="3" id="KW-1185">Reference proteome</keyword>
<feature type="compositionally biased region" description="Polar residues" evidence="1">
    <location>
        <begin position="112"/>
        <end position="121"/>
    </location>
</feature>
<reference evidence="2" key="1">
    <citation type="journal article" date="2020" name="Phytopathology">
        <title>Genome Sequence Resources of Colletotrichum truncatum, C. plurivorum, C. musicola, and C. sojae: Four Species Pathogenic to Soybean (Glycine max).</title>
        <authorList>
            <person name="Rogerio F."/>
            <person name="Boufleur T.R."/>
            <person name="Ciampi-Guillardi M."/>
            <person name="Sukno S.A."/>
            <person name="Thon M.R."/>
            <person name="Massola Junior N.S."/>
            <person name="Baroncelli R."/>
        </authorList>
    </citation>
    <scope>NUCLEOTIDE SEQUENCE</scope>
    <source>
        <strain evidence="2">LFN0074</strain>
    </source>
</reference>
<dbReference type="EMBL" id="WIGM01000500">
    <property type="protein sequence ID" value="KAF6823491.1"/>
    <property type="molecule type" value="Genomic_DNA"/>
</dbReference>
<accession>A0A8H6K2X4</accession>
<comment type="caution">
    <text evidence="2">The sequence shown here is derived from an EMBL/GenBank/DDBJ whole genome shotgun (WGS) entry which is preliminary data.</text>
</comment>
<protein>
    <submittedName>
        <fullName evidence="2">Uncharacterized protein</fullName>
    </submittedName>
</protein>
<feature type="region of interest" description="Disordered" evidence="1">
    <location>
        <begin position="111"/>
        <end position="139"/>
    </location>
</feature>
<proteinExistence type="predicted"/>
<gene>
    <name evidence="2" type="ORF">CMUS01_10664</name>
</gene>
<sequence length="139" mass="15647">MPWVAIATPELQLEVSQLPPPSIMPPAPTTTSHDAHANRRRYLSVYFLRGDTMHHRTHGRVHIVQAYTERAVDPSPAPAHSEAELRVFDEIMPRRPASAATFASRYIPSWEWSGSSSQQPWKNRENSRTAVPASDPARD</sequence>
<organism evidence="2 3">
    <name type="scientific">Colletotrichum musicola</name>
    <dbReference type="NCBI Taxonomy" id="2175873"/>
    <lineage>
        <taxon>Eukaryota</taxon>
        <taxon>Fungi</taxon>
        <taxon>Dikarya</taxon>
        <taxon>Ascomycota</taxon>
        <taxon>Pezizomycotina</taxon>
        <taxon>Sordariomycetes</taxon>
        <taxon>Hypocreomycetidae</taxon>
        <taxon>Glomerellales</taxon>
        <taxon>Glomerellaceae</taxon>
        <taxon>Colletotrichum</taxon>
        <taxon>Colletotrichum orchidearum species complex</taxon>
    </lineage>
</organism>
<evidence type="ECO:0000313" key="2">
    <source>
        <dbReference type="EMBL" id="KAF6823491.1"/>
    </source>
</evidence>
<dbReference type="AlphaFoldDB" id="A0A8H6K2X4"/>
<name>A0A8H6K2X4_9PEZI</name>
<evidence type="ECO:0000256" key="1">
    <source>
        <dbReference type="SAM" id="MobiDB-lite"/>
    </source>
</evidence>
<dbReference type="Proteomes" id="UP000639643">
    <property type="component" value="Unassembled WGS sequence"/>
</dbReference>